<keyword evidence="3" id="KW-1185">Reference proteome</keyword>
<keyword evidence="1" id="KW-0472">Membrane</keyword>
<reference evidence="2 3" key="1">
    <citation type="submission" date="2018-02" db="EMBL/GenBank/DDBJ databases">
        <title>The genomes of Aspergillus section Nigri reveals drivers in fungal speciation.</title>
        <authorList>
            <consortium name="DOE Joint Genome Institute"/>
            <person name="Vesth T.C."/>
            <person name="Nybo J."/>
            <person name="Theobald S."/>
            <person name="Brandl J."/>
            <person name="Frisvad J.C."/>
            <person name="Nielsen K.F."/>
            <person name="Lyhne E.K."/>
            <person name="Kogle M.E."/>
            <person name="Kuo A."/>
            <person name="Riley R."/>
            <person name="Clum A."/>
            <person name="Nolan M."/>
            <person name="Lipzen A."/>
            <person name="Salamov A."/>
            <person name="Henrissat B."/>
            <person name="Wiebenga A."/>
            <person name="De vries R.P."/>
            <person name="Grigoriev I.V."/>
            <person name="Mortensen U.H."/>
            <person name="Andersen M.R."/>
            <person name="Baker S.E."/>
        </authorList>
    </citation>
    <scope>NUCLEOTIDE SEQUENCE [LARGE SCALE GENOMIC DNA]</scope>
    <source>
        <strain evidence="2 3">CBS 114.80</strain>
    </source>
</reference>
<dbReference type="EMBL" id="KZ825474">
    <property type="protein sequence ID" value="PYI34707.1"/>
    <property type="molecule type" value="Genomic_DNA"/>
</dbReference>
<feature type="transmembrane region" description="Helical" evidence="1">
    <location>
        <begin position="12"/>
        <end position="32"/>
    </location>
</feature>
<keyword evidence="1" id="KW-1133">Transmembrane helix</keyword>
<gene>
    <name evidence="2" type="ORF">BP00DRAFT_42440</name>
</gene>
<organism evidence="2 3">
    <name type="scientific">Aspergillus indologenus CBS 114.80</name>
    <dbReference type="NCBI Taxonomy" id="1450541"/>
    <lineage>
        <taxon>Eukaryota</taxon>
        <taxon>Fungi</taxon>
        <taxon>Dikarya</taxon>
        <taxon>Ascomycota</taxon>
        <taxon>Pezizomycotina</taxon>
        <taxon>Eurotiomycetes</taxon>
        <taxon>Eurotiomycetidae</taxon>
        <taxon>Eurotiales</taxon>
        <taxon>Aspergillaceae</taxon>
        <taxon>Aspergillus</taxon>
        <taxon>Aspergillus subgen. Circumdati</taxon>
    </lineage>
</organism>
<keyword evidence="1" id="KW-0812">Transmembrane</keyword>
<dbReference type="AlphaFoldDB" id="A0A2V5J8X6"/>
<name>A0A2V5J8X6_9EURO</name>
<evidence type="ECO:0000256" key="1">
    <source>
        <dbReference type="SAM" id="Phobius"/>
    </source>
</evidence>
<sequence>MYSTKYCAYETVWTMVHDVVLYMYCACIGYGLRTYRGIGMQEVGVGQRNSWELDSFAMVQLAGSS</sequence>
<evidence type="ECO:0000313" key="2">
    <source>
        <dbReference type="EMBL" id="PYI34707.1"/>
    </source>
</evidence>
<proteinExistence type="predicted"/>
<protein>
    <submittedName>
        <fullName evidence="2">Uncharacterized protein</fullName>
    </submittedName>
</protein>
<evidence type="ECO:0000313" key="3">
    <source>
        <dbReference type="Proteomes" id="UP000248817"/>
    </source>
</evidence>
<accession>A0A2V5J8X6</accession>
<dbReference type="Proteomes" id="UP000248817">
    <property type="component" value="Unassembled WGS sequence"/>
</dbReference>